<reference evidence="1 2" key="1">
    <citation type="submission" date="2013-09" db="EMBL/GenBank/DDBJ databases">
        <title>Genome sequencing of Arenimonas composti.</title>
        <authorList>
            <person name="Chen F."/>
            <person name="Wang G."/>
        </authorList>
    </citation>
    <scope>NUCLEOTIDE SEQUENCE [LARGE SCALE GENOMIC DNA]</scope>
    <source>
        <strain evidence="1 2">TR7-09</strain>
    </source>
</reference>
<keyword evidence="2" id="KW-1185">Reference proteome</keyword>
<dbReference type="Gene3D" id="3.90.1720.10">
    <property type="entry name" value="endopeptidase domain like (from Nostoc punctiforme)"/>
    <property type="match status" value="1"/>
</dbReference>
<evidence type="ECO:0008006" key="3">
    <source>
        <dbReference type="Google" id="ProtNLM"/>
    </source>
</evidence>
<dbReference type="InterPro" id="IPR038765">
    <property type="entry name" value="Papain-like_cys_pep_sf"/>
</dbReference>
<evidence type="ECO:0000313" key="2">
    <source>
        <dbReference type="Proteomes" id="UP000029391"/>
    </source>
</evidence>
<name>A0A091BKV1_9GAMM</name>
<dbReference type="InterPro" id="IPR024453">
    <property type="entry name" value="Peptidase_C92"/>
</dbReference>
<protein>
    <recommendedName>
        <fullName evidence="3">Permuted papain-like amidase YaeF/Yiix C92 family enzyme</fullName>
    </recommendedName>
</protein>
<proteinExistence type="predicted"/>
<dbReference type="SUPFAM" id="SSF54001">
    <property type="entry name" value="Cysteine proteinases"/>
    <property type="match status" value="1"/>
</dbReference>
<dbReference type="STRING" id="1121013.GCA_000426365_01207"/>
<dbReference type="EMBL" id="AWXU01000006">
    <property type="protein sequence ID" value="KFN51419.1"/>
    <property type="molecule type" value="Genomic_DNA"/>
</dbReference>
<accession>A0A091BKV1</accession>
<dbReference type="Pfam" id="PF05708">
    <property type="entry name" value="Peptidase_C92"/>
    <property type="match status" value="1"/>
</dbReference>
<evidence type="ECO:0000313" key="1">
    <source>
        <dbReference type="EMBL" id="KFN51419.1"/>
    </source>
</evidence>
<comment type="caution">
    <text evidence="1">The sequence shown here is derived from an EMBL/GenBank/DDBJ whole genome shotgun (WGS) entry which is preliminary data.</text>
</comment>
<dbReference type="AlphaFoldDB" id="A0A091BKV1"/>
<dbReference type="Proteomes" id="UP000029391">
    <property type="component" value="Unassembled WGS sequence"/>
</dbReference>
<dbReference type="RefSeq" id="WP_026816571.1">
    <property type="nucleotide sequence ID" value="NZ_AUFF01000002.1"/>
</dbReference>
<organism evidence="1 2">
    <name type="scientific">Arenimonas composti TR7-09 = DSM 18010</name>
    <dbReference type="NCBI Taxonomy" id="1121013"/>
    <lineage>
        <taxon>Bacteria</taxon>
        <taxon>Pseudomonadati</taxon>
        <taxon>Pseudomonadota</taxon>
        <taxon>Gammaproteobacteria</taxon>
        <taxon>Lysobacterales</taxon>
        <taxon>Lysobacteraceae</taxon>
        <taxon>Arenimonas</taxon>
    </lineage>
</organism>
<gene>
    <name evidence="1" type="ORF">P873_02830</name>
</gene>
<dbReference type="OrthoDB" id="6183432at2"/>
<sequence length="217" mass="23338">MRKGLLLAGVAALTLAGAAGTWWWASAPATPPPGYTILTQVDLSRLSLALHDGDLVFRRGTGRVSRYAANAGGGYFSHVGLLLPGDGGWRVMHTEADEHTGVGGVRNDTLEHFLAEAQGVAVVRLRMSDEQLQAIAALAADAHWQSIPFDAAFTLDDDGAAMYCTEWVQALVLAATGEDIARPRSLWFGREVISIEDLLQSPRVQPVLEHRLPGDPY</sequence>